<feature type="domain" description="AMP-dependent synthetase/ligase" evidence="3">
    <location>
        <begin position="15"/>
        <end position="387"/>
    </location>
</feature>
<name>A0ABQ1IPQ0_9GAMM</name>
<dbReference type="InterPro" id="IPR020845">
    <property type="entry name" value="AMP-binding_CS"/>
</dbReference>
<dbReference type="Pfam" id="PF00501">
    <property type="entry name" value="AMP-binding"/>
    <property type="match status" value="1"/>
</dbReference>
<evidence type="ECO:0000259" key="3">
    <source>
        <dbReference type="Pfam" id="PF00501"/>
    </source>
</evidence>
<evidence type="ECO:0000256" key="1">
    <source>
        <dbReference type="ARBA" id="ARBA00022741"/>
    </source>
</evidence>
<dbReference type="InterPro" id="IPR042099">
    <property type="entry name" value="ANL_N_sf"/>
</dbReference>
<evidence type="ECO:0000256" key="2">
    <source>
        <dbReference type="ARBA" id="ARBA00022840"/>
    </source>
</evidence>
<keyword evidence="1" id="KW-0547">Nucleotide-binding</keyword>
<dbReference type="SUPFAM" id="SSF56801">
    <property type="entry name" value="Acetyl-CoA synthetase-like"/>
    <property type="match status" value="1"/>
</dbReference>
<reference evidence="5" key="1">
    <citation type="journal article" date="2019" name="Int. J. Syst. Evol. Microbiol.">
        <title>The Global Catalogue of Microorganisms (GCM) 10K type strain sequencing project: providing services to taxonomists for standard genome sequencing and annotation.</title>
        <authorList>
            <consortium name="The Broad Institute Genomics Platform"/>
            <consortium name="The Broad Institute Genome Sequencing Center for Infectious Disease"/>
            <person name="Wu L."/>
            <person name="Ma J."/>
        </authorList>
    </citation>
    <scope>NUCLEOTIDE SEQUENCE [LARGE SCALE GENOMIC DNA]</scope>
    <source>
        <strain evidence="5">CGMCC 1.15923</strain>
    </source>
</reference>
<evidence type="ECO:0000313" key="5">
    <source>
        <dbReference type="Proteomes" id="UP000646152"/>
    </source>
</evidence>
<protein>
    <submittedName>
        <fullName evidence="4">Long-chain acyl-CoA synthetase</fullName>
    </submittedName>
</protein>
<dbReference type="Proteomes" id="UP000646152">
    <property type="component" value="Unassembled WGS sequence"/>
</dbReference>
<dbReference type="RefSeq" id="WP_188630133.1">
    <property type="nucleotide sequence ID" value="NZ_BMKE01000017.1"/>
</dbReference>
<sequence length="556" mass="61647">MTDTADKLPLAMLYERAERQPEDVYLRQPKDGHWHSFSWSQVLDQAARLVAGLYALGLEPEDKVALLSKNCAEWFICDFALQMGGFISVPIYPTAGADTVRYVLEHSESRAIITGKLDDPGIQEAGIPEGIIRIAMPYPSSLDCQHDWKTLLAHEPITLPPVPSPKQLMTIVYTSGSTGAPKGVMIDFGAFAAAAQGVVTTTALDKHDRVVSYLPLSHITERVYVLGSSLYSGMQVGFVQSLDTFISDVSHTSPTVFISVPRLWTNFRSGILNKLSQPKLDILLKIPFVSGLVKKKIRAGLGLKDARILGCGSAPVSPSLLRWYERLDMPITEAWGMTENLAYSTLNYPYRSDKVGTVGRRGVHVDIRISEQGEILCRCPGMMRGYYKQEDATQQVLQDGWLHTGDQGKLDGEGFLSITGRLKDAFKTAKGKYVLPVPIETRLAENALIEQSCVIGSGLAQPLALVQLADGVDLHHKGKIVEQLAATFEQINQQLESHQRLAGMLVMQAPWTIENDLMTPTLKIKRHLLEKKYAELDQVWPEGRVILWEEELDKAQ</sequence>
<dbReference type="Gene3D" id="3.40.50.12780">
    <property type="entry name" value="N-terminal domain of ligase-like"/>
    <property type="match status" value="1"/>
</dbReference>
<proteinExistence type="predicted"/>
<dbReference type="InterPro" id="IPR000873">
    <property type="entry name" value="AMP-dep_synth/lig_dom"/>
</dbReference>
<dbReference type="PANTHER" id="PTHR43272:SF33">
    <property type="entry name" value="AMP-BINDING DOMAIN-CONTAINING PROTEIN-RELATED"/>
    <property type="match status" value="1"/>
</dbReference>
<dbReference type="EMBL" id="BMKE01000017">
    <property type="protein sequence ID" value="GGB47905.1"/>
    <property type="molecule type" value="Genomic_DNA"/>
</dbReference>
<dbReference type="PROSITE" id="PS00455">
    <property type="entry name" value="AMP_BINDING"/>
    <property type="match status" value="1"/>
</dbReference>
<keyword evidence="5" id="KW-1185">Reference proteome</keyword>
<dbReference type="PANTHER" id="PTHR43272">
    <property type="entry name" value="LONG-CHAIN-FATTY-ACID--COA LIGASE"/>
    <property type="match status" value="1"/>
</dbReference>
<evidence type="ECO:0000313" key="4">
    <source>
        <dbReference type="EMBL" id="GGB47905.1"/>
    </source>
</evidence>
<gene>
    <name evidence="4" type="ORF">GCM10011502_21530</name>
</gene>
<organism evidence="4 5">
    <name type="scientific">Oceanisphaera marina</name>
    <dbReference type="NCBI Taxonomy" id="2017550"/>
    <lineage>
        <taxon>Bacteria</taxon>
        <taxon>Pseudomonadati</taxon>
        <taxon>Pseudomonadota</taxon>
        <taxon>Gammaproteobacteria</taxon>
        <taxon>Aeromonadales</taxon>
        <taxon>Aeromonadaceae</taxon>
        <taxon>Oceanisphaera</taxon>
    </lineage>
</organism>
<accession>A0ABQ1IPQ0</accession>
<comment type="caution">
    <text evidence="4">The sequence shown here is derived from an EMBL/GenBank/DDBJ whole genome shotgun (WGS) entry which is preliminary data.</text>
</comment>
<keyword evidence="2" id="KW-0067">ATP-binding</keyword>
<dbReference type="Pfam" id="PF23562">
    <property type="entry name" value="AMP-binding_C_3"/>
    <property type="match status" value="1"/>
</dbReference>